<keyword evidence="3" id="KW-0808">Transferase</keyword>
<dbReference type="Proteomes" id="UP000621454">
    <property type="component" value="Unassembled WGS sequence"/>
</dbReference>
<evidence type="ECO:0000313" key="7">
    <source>
        <dbReference type="Proteomes" id="UP000621454"/>
    </source>
</evidence>
<feature type="region of interest" description="Disordered" evidence="4">
    <location>
        <begin position="1"/>
        <end position="27"/>
    </location>
</feature>
<comment type="caution">
    <text evidence="6">The sequence shown here is derived from an EMBL/GenBank/DDBJ whole genome shotgun (WGS) entry which is preliminary data.</text>
</comment>
<dbReference type="InterPro" id="IPR013123">
    <property type="entry name" value="SpoU_subst-bd"/>
</dbReference>
<dbReference type="SMART" id="SM00967">
    <property type="entry name" value="SpoU_sub_bind"/>
    <property type="match status" value="1"/>
</dbReference>
<gene>
    <name evidence="6" type="ORF">GCM10011489_32740</name>
</gene>
<dbReference type="InterPro" id="IPR029026">
    <property type="entry name" value="tRNA_m1G_MTases_N"/>
</dbReference>
<dbReference type="GO" id="GO:0032259">
    <property type="term" value="P:methylation"/>
    <property type="evidence" value="ECO:0007669"/>
    <property type="project" value="UniProtKB-KW"/>
</dbReference>
<evidence type="ECO:0000256" key="3">
    <source>
        <dbReference type="ARBA" id="ARBA00022679"/>
    </source>
</evidence>
<keyword evidence="7" id="KW-1185">Reference proteome</keyword>
<dbReference type="GO" id="GO:0003723">
    <property type="term" value="F:RNA binding"/>
    <property type="evidence" value="ECO:0007669"/>
    <property type="project" value="InterPro"/>
</dbReference>
<dbReference type="InterPro" id="IPR053888">
    <property type="entry name" value="MRM3-like_sub_bind"/>
</dbReference>
<dbReference type="PANTHER" id="PTHR43191">
    <property type="entry name" value="RRNA METHYLTRANSFERASE 3"/>
    <property type="match status" value="1"/>
</dbReference>
<proteinExistence type="inferred from homology"/>
<evidence type="ECO:0000313" key="6">
    <source>
        <dbReference type="EMBL" id="GGB42679.1"/>
    </source>
</evidence>
<comment type="similarity">
    <text evidence="1">Belongs to the class IV-like SAM-binding methyltransferase superfamily. RNA methyltransferase TrmH family.</text>
</comment>
<dbReference type="EMBL" id="BMGC01000032">
    <property type="protein sequence ID" value="GGB42679.1"/>
    <property type="molecule type" value="Genomic_DNA"/>
</dbReference>
<feature type="compositionally biased region" description="Polar residues" evidence="4">
    <location>
        <begin position="1"/>
        <end position="11"/>
    </location>
</feature>
<dbReference type="AlphaFoldDB" id="A0A916WZZ2"/>
<keyword evidence="2 6" id="KW-0489">Methyltransferase</keyword>
<accession>A0A916WZZ2</accession>
<evidence type="ECO:0000256" key="2">
    <source>
        <dbReference type="ARBA" id="ARBA00022603"/>
    </source>
</evidence>
<evidence type="ECO:0000256" key="4">
    <source>
        <dbReference type="SAM" id="MobiDB-lite"/>
    </source>
</evidence>
<feature type="domain" description="RNA 2-O ribose methyltransferase substrate binding" evidence="5">
    <location>
        <begin position="55"/>
        <end position="128"/>
    </location>
</feature>
<dbReference type="InterPro" id="IPR029064">
    <property type="entry name" value="Ribosomal_eL30-like_sf"/>
</dbReference>
<organism evidence="6 7">
    <name type="scientific">Gordonia jinhuaensis</name>
    <dbReference type="NCBI Taxonomy" id="1517702"/>
    <lineage>
        <taxon>Bacteria</taxon>
        <taxon>Bacillati</taxon>
        <taxon>Actinomycetota</taxon>
        <taxon>Actinomycetes</taxon>
        <taxon>Mycobacteriales</taxon>
        <taxon>Gordoniaceae</taxon>
        <taxon>Gordonia</taxon>
    </lineage>
</organism>
<dbReference type="GO" id="GO:0008173">
    <property type="term" value="F:RNA methyltransferase activity"/>
    <property type="evidence" value="ECO:0007669"/>
    <property type="project" value="InterPro"/>
</dbReference>
<dbReference type="CDD" id="cd18095">
    <property type="entry name" value="SpoU-like_rRNA-MTase"/>
    <property type="match status" value="1"/>
</dbReference>
<dbReference type="SUPFAM" id="SSF75217">
    <property type="entry name" value="alpha/beta knot"/>
    <property type="match status" value="1"/>
</dbReference>
<reference evidence="6" key="2">
    <citation type="submission" date="2020-09" db="EMBL/GenBank/DDBJ databases">
        <authorList>
            <person name="Sun Q."/>
            <person name="Zhou Y."/>
        </authorList>
    </citation>
    <scope>NUCLEOTIDE SEQUENCE</scope>
    <source>
        <strain evidence="6">CGMCC 1.12827</strain>
    </source>
</reference>
<evidence type="ECO:0000256" key="1">
    <source>
        <dbReference type="ARBA" id="ARBA00007228"/>
    </source>
</evidence>
<name>A0A916WZZ2_9ACTN</name>
<sequence length="289" mass="29843">MTAAQQVSGLGTTDVVDSTRARPASDAALTERSARVVAMSKLHRAAVRRRENRFLVEGRNSVTSTLDTGRALSVVVAEDQADRHADLLARAAGAGLDVLTVTARAAAKLSETDTTPGIFALSALVDTSLDDILAHSPRMLAVPVEMSDPGNAGTLIRAADAMGADAVVFAGESVDPHNGKSVRASAGSVFHLPIARTADVTATIAALRASGIVVLATAADGDSSLPDVTGVFEGPTAWLFGNEAHGLAPEIEAQADHRVSIPIRGRAESLNLASAASICLYENARAHRD</sequence>
<dbReference type="GO" id="GO:0006396">
    <property type="term" value="P:RNA processing"/>
    <property type="evidence" value="ECO:0007669"/>
    <property type="project" value="InterPro"/>
</dbReference>
<dbReference type="InterPro" id="IPR001537">
    <property type="entry name" value="SpoU_MeTrfase"/>
</dbReference>
<dbReference type="SUPFAM" id="SSF55315">
    <property type="entry name" value="L30e-like"/>
    <property type="match status" value="1"/>
</dbReference>
<dbReference type="Pfam" id="PF00588">
    <property type="entry name" value="SpoU_methylase"/>
    <property type="match status" value="1"/>
</dbReference>
<dbReference type="PANTHER" id="PTHR43191:SF2">
    <property type="entry name" value="RRNA METHYLTRANSFERASE 3, MITOCHONDRIAL"/>
    <property type="match status" value="1"/>
</dbReference>
<dbReference type="Gene3D" id="3.30.1330.30">
    <property type="match status" value="1"/>
</dbReference>
<dbReference type="Pfam" id="PF22435">
    <property type="entry name" value="MRM3-like_sub_bind"/>
    <property type="match status" value="1"/>
</dbReference>
<reference evidence="6" key="1">
    <citation type="journal article" date="2014" name="Int. J. Syst. Evol. Microbiol.">
        <title>Complete genome sequence of Corynebacterium casei LMG S-19264T (=DSM 44701T), isolated from a smear-ripened cheese.</title>
        <authorList>
            <consortium name="US DOE Joint Genome Institute (JGI-PGF)"/>
            <person name="Walter F."/>
            <person name="Albersmeier A."/>
            <person name="Kalinowski J."/>
            <person name="Ruckert C."/>
        </authorList>
    </citation>
    <scope>NUCLEOTIDE SEQUENCE</scope>
    <source>
        <strain evidence="6">CGMCC 1.12827</strain>
    </source>
</reference>
<dbReference type="Gene3D" id="3.40.1280.10">
    <property type="match status" value="1"/>
</dbReference>
<protein>
    <submittedName>
        <fullName evidence="6">rRNA methylase</fullName>
    </submittedName>
</protein>
<dbReference type="InterPro" id="IPR029028">
    <property type="entry name" value="Alpha/beta_knot_MTases"/>
</dbReference>
<dbReference type="GO" id="GO:0005737">
    <property type="term" value="C:cytoplasm"/>
    <property type="evidence" value="ECO:0007669"/>
    <property type="project" value="UniProtKB-ARBA"/>
</dbReference>
<dbReference type="InterPro" id="IPR051259">
    <property type="entry name" value="rRNA_Methyltransferase"/>
</dbReference>
<evidence type="ECO:0000259" key="5">
    <source>
        <dbReference type="SMART" id="SM00967"/>
    </source>
</evidence>